<dbReference type="EMBL" id="JACYFG010000006">
    <property type="protein sequence ID" value="MBD5778937.1"/>
    <property type="molecule type" value="Genomic_DNA"/>
</dbReference>
<dbReference type="PANTHER" id="PTHR38591">
    <property type="entry name" value="HYDROLASE"/>
    <property type="match status" value="1"/>
</dbReference>
<comment type="caution">
    <text evidence="3">The sequence shown here is derived from an EMBL/GenBank/DDBJ whole genome shotgun (WGS) entry which is preliminary data.</text>
</comment>
<dbReference type="InterPro" id="IPR023374">
    <property type="entry name" value="AttH-like_dom_sf"/>
</dbReference>
<sequence>MKSLVSALIAAIALVYSQAATPFPVETETGFAIARPNTPLEFPRDHGSHPDFKTEWWYITGHLTADDRDLGFQITFFRSASKEKPTAPAEQVYLAHAAIVDKQSGEFLHEERLNSDDWNAAAKVGALDLYNGNWYLRMTNPESEEMKTRFSLQDVGVLELKLLPAKPKTLFGENGYSKKGDEPGAASYYVTFTRLEVSGTLKNNQSETPLTGLAWMDHEFSSSQLSSEQIGWNWSSLILDDGSELMAYVMRRQDGAVDPNSRLTLISPKGEKTEFTGSAFQWTPTRLWQSPHSGAAYPVEYAISWEDRKLTVRPYADDQELSGSIGDFVYWEGACQVFDENGRSIGLGYTELTGYNESLNGKF</sequence>
<evidence type="ECO:0000256" key="1">
    <source>
        <dbReference type="SAM" id="SignalP"/>
    </source>
</evidence>
<evidence type="ECO:0000313" key="3">
    <source>
        <dbReference type="EMBL" id="MBD5778937.1"/>
    </source>
</evidence>
<accession>A0A927F5P8</accession>
<dbReference type="SUPFAM" id="SSF159245">
    <property type="entry name" value="AttH-like"/>
    <property type="match status" value="1"/>
</dbReference>
<gene>
    <name evidence="3" type="ORF">IEN85_05490</name>
</gene>
<dbReference type="Pfam" id="PF17186">
    <property type="entry name" value="Lipocalin_9"/>
    <property type="match status" value="1"/>
</dbReference>
<dbReference type="RefSeq" id="WP_191616062.1">
    <property type="nucleotide sequence ID" value="NZ_JACYFG010000006.1"/>
</dbReference>
<keyword evidence="4" id="KW-1185">Reference proteome</keyword>
<dbReference type="InterPro" id="IPR010791">
    <property type="entry name" value="AttH_dom"/>
</dbReference>
<feature type="signal peptide" evidence="1">
    <location>
        <begin position="1"/>
        <end position="19"/>
    </location>
</feature>
<evidence type="ECO:0000313" key="4">
    <source>
        <dbReference type="Proteomes" id="UP000622317"/>
    </source>
</evidence>
<feature type="chain" id="PRO_5037059511" evidence="1">
    <location>
        <begin position="20"/>
        <end position="363"/>
    </location>
</feature>
<dbReference type="Proteomes" id="UP000622317">
    <property type="component" value="Unassembled WGS sequence"/>
</dbReference>
<organism evidence="3 4">
    <name type="scientific">Pelagicoccus enzymogenes</name>
    <dbReference type="NCBI Taxonomy" id="2773457"/>
    <lineage>
        <taxon>Bacteria</taxon>
        <taxon>Pseudomonadati</taxon>
        <taxon>Verrucomicrobiota</taxon>
        <taxon>Opitutia</taxon>
        <taxon>Puniceicoccales</taxon>
        <taxon>Pelagicoccaceae</taxon>
        <taxon>Pelagicoccus</taxon>
    </lineage>
</organism>
<reference evidence="3" key="1">
    <citation type="submission" date="2020-09" db="EMBL/GenBank/DDBJ databases">
        <title>Pelagicoccus enzymogenes sp. nov. with an EPS production, isolated from marine sediment.</title>
        <authorList>
            <person name="Feng X."/>
        </authorList>
    </citation>
    <scope>NUCLEOTIDE SEQUENCE</scope>
    <source>
        <strain evidence="3">NFK12</strain>
    </source>
</reference>
<name>A0A927F5P8_9BACT</name>
<keyword evidence="1" id="KW-0732">Signal</keyword>
<protein>
    <submittedName>
        <fullName evidence="3">Carotenoid 1,2-hydratase</fullName>
    </submittedName>
</protein>
<proteinExistence type="predicted"/>
<dbReference type="Gene3D" id="2.40.370.10">
    <property type="entry name" value="AttH-like domain"/>
    <property type="match status" value="2"/>
</dbReference>
<dbReference type="AlphaFoldDB" id="A0A927F5P8"/>
<feature type="domain" description="AttH" evidence="2">
    <location>
        <begin position="54"/>
        <end position="222"/>
    </location>
</feature>
<evidence type="ECO:0000259" key="2">
    <source>
        <dbReference type="Pfam" id="PF07143"/>
    </source>
</evidence>
<dbReference type="PANTHER" id="PTHR38591:SF1">
    <property type="entry name" value="BLL1000 PROTEIN"/>
    <property type="match status" value="1"/>
</dbReference>
<dbReference type="Pfam" id="PF07143">
    <property type="entry name" value="CrtC"/>
    <property type="match status" value="1"/>
</dbReference>